<evidence type="ECO:0000313" key="2">
    <source>
        <dbReference type="Proteomes" id="UP000093861"/>
    </source>
</evidence>
<dbReference type="RefSeq" id="WP_064951253.1">
    <property type="nucleotide sequence ID" value="NZ_LZJS01000063.1"/>
</dbReference>
<gene>
    <name evidence="1" type="ORF">A5685_23425</name>
</gene>
<proteinExistence type="predicted"/>
<dbReference type="GO" id="GO:0030638">
    <property type="term" value="P:polyketide metabolic process"/>
    <property type="evidence" value="ECO:0007669"/>
    <property type="project" value="InterPro"/>
</dbReference>
<accession>A0A1A2SEL9</accession>
<dbReference type="Proteomes" id="UP000093861">
    <property type="component" value="Unassembled WGS sequence"/>
</dbReference>
<dbReference type="EMBL" id="LZJS01000063">
    <property type="protein sequence ID" value="OBH62624.1"/>
    <property type="molecule type" value="Genomic_DNA"/>
</dbReference>
<dbReference type="InterPro" id="IPR032710">
    <property type="entry name" value="NTF2-like_dom_sf"/>
</dbReference>
<dbReference type="Gene3D" id="3.10.450.50">
    <property type="match status" value="1"/>
</dbReference>
<evidence type="ECO:0008006" key="3">
    <source>
        <dbReference type="Google" id="ProtNLM"/>
    </source>
</evidence>
<name>A0A1A2SEL9_9MYCO</name>
<evidence type="ECO:0000313" key="1">
    <source>
        <dbReference type="EMBL" id="OBH62624.1"/>
    </source>
</evidence>
<dbReference type="Pfam" id="PF07366">
    <property type="entry name" value="SnoaL"/>
    <property type="match status" value="1"/>
</dbReference>
<dbReference type="SUPFAM" id="SSF54427">
    <property type="entry name" value="NTF2-like"/>
    <property type="match status" value="1"/>
</dbReference>
<reference evidence="1 2" key="1">
    <citation type="submission" date="2016-06" db="EMBL/GenBank/DDBJ databases">
        <authorList>
            <person name="Kjaerup R.B."/>
            <person name="Dalgaard T.S."/>
            <person name="Juul-Madsen H.R."/>
        </authorList>
    </citation>
    <scope>NUCLEOTIDE SEQUENCE [LARGE SCALE GENOMIC DNA]</scope>
    <source>
        <strain evidence="1 2">E2464</strain>
    </source>
</reference>
<protein>
    <recommendedName>
        <fullName evidence="3">Ester cyclase</fullName>
    </recommendedName>
</protein>
<sequence length="167" mass="18979">MQPSQPSHQATTDQPTPDEQRNINIVREYMEISYTPGRASAHAVEHLCGPNNRFVAPTTFPNVHTLEEYAEDHGRLMEQVNDLHIISFDVLFAKADRVCLRYTAEGAHRGEPHGDIAPTGRTARWSAAALFRVQDRKLVEFIKDWNKLSMWEQLGWPTQECLTAGQP</sequence>
<organism evidence="1 2">
    <name type="scientific">Mycobacterium colombiense</name>
    <dbReference type="NCBI Taxonomy" id="339268"/>
    <lineage>
        <taxon>Bacteria</taxon>
        <taxon>Bacillati</taxon>
        <taxon>Actinomycetota</taxon>
        <taxon>Actinomycetes</taxon>
        <taxon>Mycobacteriales</taxon>
        <taxon>Mycobacteriaceae</taxon>
        <taxon>Mycobacterium</taxon>
        <taxon>Mycobacterium avium complex (MAC)</taxon>
    </lineage>
</organism>
<dbReference type="AlphaFoldDB" id="A0A1A2SEL9"/>
<comment type="caution">
    <text evidence="1">The sequence shown here is derived from an EMBL/GenBank/DDBJ whole genome shotgun (WGS) entry which is preliminary data.</text>
</comment>
<dbReference type="InterPro" id="IPR009959">
    <property type="entry name" value="Cyclase_SnoaL-like"/>
</dbReference>